<proteinExistence type="predicted"/>
<dbReference type="EMBL" id="JBBNAF010000007">
    <property type="protein sequence ID" value="KAK9128649.1"/>
    <property type="molecule type" value="Genomic_DNA"/>
</dbReference>
<name>A0AAP0P3D6_9MAGN</name>
<protein>
    <submittedName>
        <fullName evidence="2">Uncharacterized protein</fullName>
    </submittedName>
</protein>
<feature type="compositionally biased region" description="Basic and acidic residues" evidence="1">
    <location>
        <begin position="28"/>
        <end position="37"/>
    </location>
</feature>
<evidence type="ECO:0000313" key="2">
    <source>
        <dbReference type="EMBL" id="KAK9128649.1"/>
    </source>
</evidence>
<organism evidence="2 3">
    <name type="scientific">Stephania yunnanensis</name>
    <dbReference type="NCBI Taxonomy" id="152371"/>
    <lineage>
        <taxon>Eukaryota</taxon>
        <taxon>Viridiplantae</taxon>
        <taxon>Streptophyta</taxon>
        <taxon>Embryophyta</taxon>
        <taxon>Tracheophyta</taxon>
        <taxon>Spermatophyta</taxon>
        <taxon>Magnoliopsida</taxon>
        <taxon>Ranunculales</taxon>
        <taxon>Menispermaceae</taxon>
        <taxon>Menispermoideae</taxon>
        <taxon>Cissampelideae</taxon>
        <taxon>Stephania</taxon>
    </lineage>
</organism>
<feature type="region of interest" description="Disordered" evidence="1">
    <location>
        <begin position="1"/>
        <end position="57"/>
    </location>
</feature>
<gene>
    <name evidence="2" type="ORF">Syun_017446</name>
</gene>
<accession>A0AAP0P3D6</accession>
<dbReference type="Proteomes" id="UP001420932">
    <property type="component" value="Unassembled WGS sequence"/>
</dbReference>
<evidence type="ECO:0000256" key="1">
    <source>
        <dbReference type="SAM" id="MobiDB-lite"/>
    </source>
</evidence>
<reference evidence="2 3" key="1">
    <citation type="submission" date="2024-01" db="EMBL/GenBank/DDBJ databases">
        <title>Genome assemblies of Stephania.</title>
        <authorList>
            <person name="Yang L."/>
        </authorList>
    </citation>
    <scope>NUCLEOTIDE SEQUENCE [LARGE SCALE GENOMIC DNA]</scope>
    <source>
        <strain evidence="2">YNDBR</strain>
        <tissue evidence="2">Leaf</tissue>
    </source>
</reference>
<keyword evidence="3" id="KW-1185">Reference proteome</keyword>
<sequence>MKLSSSIVLTPSWSSSRIRPPTVSRAPSSRDRGRDKSPTSSHPYQTPYPPSISSLSF</sequence>
<feature type="compositionally biased region" description="Polar residues" evidence="1">
    <location>
        <begin position="1"/>
        <end position="17"/>
    </location>
</feature>
<dbReference type="AlphaFoldDB" id="A0AAP0P3D6"/>
<comment type="caution">
    <text evidence="2">The sequence shown here is derived from an EMBL/GenBank/DDBJ whole genome shotgun (WGS) entry which is preliminary data.</text>
</comment>
<evidence type="ECO:0000313" key="3">
    <source>
        <dbReference type="Proteomes" id="UP001420932"/>
    </source>
</evidence>